<organism evidence="2 3">
    <name type="scientific">Blyttiomyces helicus</name>
    <dbReference type="NCBI Taxonomy" id="388810"/>
    <lineage>
        <taxon>Eukaryota</taxon>
        <taxon>Fungi</taxon>
        <taxon>Fungi incertae sedis</taxon>
        <taxon>Chytridiomycota</taxon>
        <taxon>Chytridiomycota incertae sedis</taxon>
        <taxon>Chytridiomycetes</taxon>
        <taxon>Chytridiomycetes incertae sedis</taxon>
        <taxon>Blyttiomyces</taxon>
    </lineage>
</organism>
<dbReference type="Proteomes" id="UP000269721">
    <property type="component" value="Unassembled WGS sequence"/>
</dbReference>
<protein>
    <submittedName>
        <fullName evidence="2">Uncharacterized protein</fullName>
    </submittedName>
</protein>
<sequence length="411" mass="44861">MRPQRWRTRPSPGSAQLPAPPSPRALVPQSSPALTHAHPDPSRVPDAVPRPDPITVQIRDPAAPQPSPHSHARPAPRERRDPEGCDRRQAIWDDTIDAIPLPSLRWSLCMSSATGSSRDAGPGFRFRTTASRLGRKVPKYDGLGDGGLPNPTGGGPFPLPIPTPSLPSPKHDPIASQMIEVVFGAWGRGSPRLRLALRDKRGNGSGGNPRFVRMAEVRGHRSRKANAVSDHRSLRNGPSALESASNEKVTVEQCGISWQTVRALQRATITCRLTLGLRTWTFAVIDQMQLTAHSAARLKKGSRKEGDTAHGDWDLRLLSGHHGFMTRCVSIPVNVMGLDSFCSFQLQVTFLSLAERRFREATPQRRPPSISGILGKSFEELQIVSNQFGALGARYFSGPSEASSEDDDQIL</sequence>
<gene>
    <name evidence="2" type="ORF">BDK51DRAFT_39890</name>
</gene>
<evidence type="ECO:0000313" key="3">
    <source>
        <dbReference type="Proteomes" id="UP000269721"/>
    </source>
</evidence>
<feature type="compositionally biased region" description="Basic and acidic residues" evidence="1">
    <location>
        <begin position="75"/>
        <end position="84"/>
    </location>
</feature>
<keyword evidence="3" id="KW-1185">Reference proteome</keyword>
<reference evidence="3" key="1">
    <citation type="journal article" date="2018" name="Nat. Microbiol.">
        <title>Leveraging single-cell genomics to expand the fungal tree of life.</title>
        <authorList>
            <person name="Ahrendt S.R."/>
            <person name="Quandt C.A."/>
            <person name="Ciobanu D."/>
            <person name="Clum A."/>
            <person name="Salamov A."/>
            <person name="Andreopoulos B."/>
            <person name="Cheng J.F."/>
            <person name="Woyke T."/>
            <person name="Pelin A."/>
            <person name="Henrissat B."/>
            <person name="Reynolds N.K."/>
            <person name="Benny G.L."/>
            <person name="Smith M.E."/>
            <person name="James T.Y."/>
            <person name="Grigoriev I.V."/>
        </authorList>
    </citation>
    <scope>NUCLEOTIDE SEQUENCE [LARGE SCALE GENOMIC DNA]</scope>
</reference>
<name>A0A4V1IQY5_9FUNG</name>
<feature type="region of interest" description="Disordered" evidence="1">
    <location>
        <begin position="218"/>
        <end position="241"/>
    </location>
</feature>
<feature type="region of interest" description="Disordered" evidence="1">
    <location>
        <begin position="1"/>
        <end position="84"/>
    </location>
</feature>
<dbReference type="AlphaFoldDB" id="A0A4V1IQY5"/>
<accession>A0A4V1IQY5</accession>
<dbReference type="EMBL" id="KZ996890">
    <property type="protein sequence ID" value="RKO88177.1"/>
    <property type="molecule type" value="Genomic_DNA"/>
</dbReference>
<evidence type="ECO:0000313" key="2">
    <source>
        <dbReference type="EMBL" id="RKO88177.1"/>
    </source>
</evidence>
<evidence type="ECO:0000256" key="1">
    <source>
        <dbReference type="SAM" id="MobiDB-lite"/>
    </source>
</evidence>
<proteinExistence type="predicted"/>